<keyword evidence="1" id="KW-0472">Membrane</keyword>
<name>A0A136WFH7_9FIRM</name>
<evidence type="ECO:0000313" key="3">
    <source>
        <dbReference type="Proteomes" id="UP000070539"/>
    </source>
</evidence>
<dbReference type="AlphaFoldDB" id="A0A136WFH7"/>
<evidence type="ECO:0000256" key="1">
    <source>
        <dbReference type="SAM" id="Phobius"/>
    </source>
</evidence>
<gene>
    <name evidence="2" type="primary">yunB</name>
    <name evidence="2" type="ORF">CLNEO_12250</name>
</gene>
<dbReference type="STRING" id="36847.CLNEO_12250"/>
<dbReference type="EMBL" id="LRVM01000003">
    <property type="protein sequence ID" value="KXL53254.1"/>
    <property type="molecule type" value="Genomic_DNA"/>
</dbReference>
<organism evidence="2 3">
    <name type="scientific">Anaerotignum neopropionicum</name>
    <dbReference type="NCBI Taxonomy" id="36847"/>
    <lineage>
        <taxon>Bacteria</taxon>
        <taxon>Bacillati</taxon>
        <taxon>Bacillota</taxon>
        <taxon>Clostridia</taxon>
        <taxon>Lachnospirales</taxon>
        <taxon>Anaerotignaceae</taxon>
        <taxon>Anaerotignum</taxon>
    </lineage>
</organism>
<dbReference type="OrthoDB" id="1649278at2"/>
<dbReference type="NCBIfam" id="TIGR02832">
    <property type="entry name" value="spo_yunB"/>
    <property type="match status" value="1"/>
</dbReference>
<dbReference type="Pfam" id="PF09560">
    <property type="entry name" value="Spore_YunB"/>
    <property type="match status" value="1"/>
</dbReference>
<keyword evidence="1" id="KW-1133">Transmembrane helix</keyword>
<comment type="caution">
    <text evidence="2">The sequence shown here is derived from an EMBL/GenBank/DDBJ whole genome shotgun (WGS) entry which is preliminary data.</text>
</comment>
<protein>
    <submittedName>
        <fullName evidence="2">Sporulation protein YunB</fullName>
    </submittedName>
</protein>
<keyword evidence="1" id="KW-0812">Transmembrane</keyword>
<sequence length="212" mass="23988">MRTRRRKKINGILSLFIFFICAFLLTIFVMYKIEMKVVPSLQEISHNRSMAMANEIINDSIQKVMAEQMPSSDTFLIMNDKENATYSVNTQQINLFCTNLNKKINTAMQALPNERILIPLGAASKTNFFANWGPLIPFTLMPSGEITSDYETSFVTAGINQINYKIWINVTLEIQIVNPLYSEKISLTKKIMLVDTIIGGKVPGLYFSAGQN</sequence>
<feature type="transmembrane region" description="Helical" evidence="1">
    <location>
        <begin position="12"/>
        <end position="31"/>
    </location>
</feature>
<dbReference type="InterPro" id="IPR014197">
    <property type="entry name" value="Sporulation_prot_YunB"/>
</dbReference>
<evidence type="ECO:0000313" key="2">
    <source>
        <dbReference type="EMBL" id="KXL53254.1"/>
    </source>
</evidence>
<proteinExistence type="predicted"/>
<accession>A0A136WFH7</accession>
<dbReference type="RefSeq" id="WP_066086055.1">
    <property type="nucleotide sequence ID" value="NZ_LRVM01000003.1"/>
</dbReference>
<dbReference type="Proteomes" id="UP000070539">
    <property type="component" value="Unassembled WGS sequence"/>
</dbReference>
<keyword evidence="3" id="KW-1185">Reference proteome</keyword>
<reference evidence="2 3" key="1">
    <citation type="submission" date="2016-01" db="EMBL/GenBank/DDBJ databases">
        <title>Genome sequence of Clostridium neopropionicum X4, DSM-3847.</title>
        <authorList>
            <person name="Poehlein A."/>
            <person name="Beck M.H."/>
            <person name="Bengelsdorf F.R."/>
            <person name="Daniel R."/>
            <person name="Duerre P."/>
        </authorList>
    </citation>
    <scope>NUCLEOTIDE SEQUENCE [LARGE SCALE GENOMIC DNA]</scope>
    <source>
        <strain evidence="2 3">DSM-3847</strain>
    </source>
</reference>
<dbReference type="PIRSF" id="PIRSF021383">
    <property type="entry name" value="YunB"/>
    <property type="match status" value="1"/>
</dbReference>